<keyword evidence="2" id="KW-0472">Membrane</keyword>
<dbReference type="Proteomes" id="UP000663929">
    <property type="component" value="Chromosome"/>
</dbReference>
<feature type="transmembrane region" description="Helical" evidence="2">
    <location>
        <begin position="179"/>
        <end position="198"/>
    </location>
</feature>
<gene>
    <name evidence="3" type="ORF">J3U87_10095</name>
</gene>
<keyword evidence="2" id="KW-1133">Transmembrane helix</keyword>
<reference evidence="3" key="1">
    <citation type="submission" date="2021-03" db="EMBL/GenBank/DDBJ databases">
        <title>Acanthopleuribacteraceae sp. M133.</title>
        <authorList>
            <person name="Wang G."/>
        </authorList>
    </citation>
    <scope>NUCLEOTIDE SEQUENCE</scope>
    <source>
        <strain evidence="3">M133</strain>
    </source>
</reference>
<name>A0A8A4TS75_SULCO</name>
<evidence type="ECO:0000313" key="3">
    <source>
        <dbReference type="EMBL" id="QTD52816.1"/>
    </source>
</evidence>
<dbReference type="EMBL" id="CP071793">
    <property type="protein sequence ID" value="QTD52816.1"/>
    <property type="molecule type" value="Genomic_DNA"/>
</dbReference>
<protein>
    <submittedName>
        <fullName evidence="3">Uncharacterized protein</fullName>
    </submittedName>
</protein>
<dbReference type="KEGG" id="scor:J3U87_10095"/>
<dbReference type="AlphaFoldDB" id="A0A8A4TS75"/>
<organism evidence="3 4">
    <name type="scientific">Sulfidibacter corallicola</name>
    <dbReference type="NCBI Taxonomy" id="2818388"/>
    <lineage>
        <taxon>Bacteria</taxon>
        <taxon>Pseudomonadati</taxon>
        <taxon>Acidobacteriota</taxon>
        <taxon>Holophagae</taxon>
        <taxon>Acanthopleuribacterales</taxon>
        <taxon>Acanthopleuribacteraceae</taxon>
        <taxon>Sulfidibacter</taxon>
    </lineage>
</organism>
<feature type="transmembrane region" description="Helical" evidence="2">
    <location>
        <begin position="92"/>
        <end position="111"/>
    </location>
</feature>
<feature type="compositionally biased region" description="Basic and acidic residues" evidence="1">
    <location>
        <begin position="1"/>
        <end position="10"/>
    </location>
</feature>
<dbReference type="RefSeq" id="WP_237382917.1">
    <property type="nucleotide sequence ID" value="NZ_CP071793.1"/>
</dbReference>
<keyword evidence="4" id="KW-1185">Reference proteome</keyword>
<feature type="transmembrane region" description="Helical" evidence="2">
    <location>
        <begin position="146"/>
        <end position="167"/>
    </location>
</feature>
<feature type="region of interest" description="Disordered" evidence="1">
    <location>
        <begin position="1"/>
        <end position="28"/>
    </location>
</feature>
<evidence type="ECO:0000256" key="1">
    <source>
        <dbReference type="SAM" id="MobiDB-lite"/>
    </source>
</evidence>
<proteinExistence type="predicted"/>
<evidence type="ECO:0000313" key="4">
    <source>
        <dbReference type="Proteomes" id="UP000663929"/>
    </source>
</evidence>
<accession>A0A8A4TS75</accession>
<sequence>MSNDSTHHDALNAMFGEPSPSTSMDSDPEWNELASVWQSQETPTTLDPLSHKLKRLIRWSNIWNYWVLCYNLTGCVVVVFASIYFLQKASPVLSIPYVLFLGPLVFFSLIYDFTIRRKAWRSDAKTTSEYLALAIERIKIAIKIRVFAKCTYWASILFIFFFAMLHFGYKGGALMRRPGLAIVTYIGLILFSLFAIILSDHWKARKEAELARFKEMYDDFFREIEEG</sequence>
<feature type="transmembrane region" description="Helical" evidence="2">
    <location>
        <begin position="62"/>
        <end position="86"/>
    </location>
</feature>
<evidence type="ECO:0000256" key="2">
    <source>
        <dbReference type="SAM" id="Phobius"/>
    </source>
</evidence>
<keyword evidence="2" id="KW-0812">Transmembrane</keyword>